<keyword evidence="9 13" id="KW-0472">Membrane</keyword>
<dbReference type="RefSeq" id="WP_163299494.1">
    <property type="nucleotide sequence ID" value="NZ_JAAGRR010000157.1"/>
</dbReference>
<sequence length="537" mass="59092">MEQRTLLAIVLSVLVLMLFQYFFAPPPQPRVPAQGPAEAPAAGKTPPAPAATPAPAALAPAPAPAAPRRPARTVTVKTDLYELAFTELGGRLTSCRLLRYRESVAPDSPPLELVRVPAAAAPLGLRLGQGGLLDLSGVTFTADRTSVELGTAEAAALRFTAPLAGGGRVTRTYTFHRGSYLVDMTVEVRDAAGHPVPMPTEVDFASPAGQKNRYTFAGISYYTPDGLQEIRLKKAGETHDYAGPLEWLGHGDVYFLSAVIPEGAPSSRLHLRRLGEDRIESRIAPDFSAPPARFQLYLGPKEIDILAAAGHHLEKAVNFGWFDPIARPLLWVLKFFHRFLHNYGVAIILLTVLIKLLFWPLAHKGMKSMKTMQKLQPKLAKIKEKYADDRERMNRELMQLYKTYKVNPVGGCLPMLLQIPVFFALYKVLLLSIEMRHAPFALWINDLSAPDRLMIPGVEIPFLGGIPVLTILMGVSMWAQQKMSPSSLDPTQAKLMLFLPVVFTFTFLSLPSGLVLYWLVNNVLSIVQQAAINRLPD</sequence>
<dbReference type="GO" id="GO:0032977">
    <property type="term" value="F:membrane insertase activity"/>
    <property type="evidence" value="ECO:0007669"/>
    <property type="project" value="InterPro"/>
</dbReference>
<keyword evidence="6 13" id="KW-0812">Transmembrane</keyword>
<dbReference type="PRINTS" id="PR00701">
    <property type="entry name" value="60KDINNERMP"/>
</dbReference>
<dbReference type="Pfam" id="PF14849">
    <property type="entry name" value="YidC_periplas"/>
    <property type="match status" value="1"/>
</dbReference>
<dbReference type="InterPro" id="IPR038221">
    <property type="entry name" value="YidC_periplasmic_sf"/>
</dbReference>
<feature type="region of interest" description="Disordered" evidence="14">
    <location>
        <begin position="32"/>
        <end position="71"/>
    </location>
</feature>
<evidence type="ECO:0000313" key="17">
    <source>
        <dbReference type="EMBL" id="NDY43363.1"/>
    </source>
</evidence>
<protein>
    <recommendedName>
        <fullName evidence="3 13">Membrane protein insertase YidC</fullName>
    </recommendedName>
    <alternativeName>
        <fullName evidence="12 13">Foldase YidC</fullName>
    </alternativeName>
    <alternativeName>
        <fullName evidence="11 13">Membrane integrase YidC</fullName>
    </alternativeName>
    <alternativeName>
        <fullName evidence="13">Membrane protein YidC</fullName>
    </alternativeName>
</protein>
<dbReference type="Gene3D" id="2.70.98.90">
    <property type="match status" value="1"/>
</dbReference>
<keyword evidence="18" id="KW-1185">Reference proteome</keyword>
<dbReference type="NCBIfam" id="NF002353">
    <property type="entry name" value="PRK01318.1-4"/>
    <property type="match status" value="1"/>
</dbReference>
<evidence type="ECO:0000256" key="4">
    <source>
        <dbReference type="ARBA" id="ARBA00022448"/>
    </source>
</evidence>
<dbReference type="HAMAP" id="MF_01810">
    <property type="entry name" value="YidC_type1"/>
    <property type="match status" value="1"/>
</dbReference>
<dbReference type="Proteomes" id="UP000469346">
    <property type="component" value="Unassembled WGS sequence"/>
</dbReference>
<feature type="transmembrane region" description="Helical" evidence="13">
    <location>
        <begin position="495"/>
        <end position="520"/>
    </location>
</feature>
<evidence type="ECO:0000256" key="8">
    <source>
        <dbReference type="ARBA" id="ARBA00022989"/>
    </source>
</evidence>
<name>A0A6N9TTE1_DISTH</name>
<evidence type="ECO:0000256" key="14">
    <source>
        <dbReference type="SAM" id="MobiDB-lite"/>
    </source>
</evidence>
<organism evidence="17 18">
    <name type="scientific">Dissulfurirhabdus thermomarina</name>
    <dbReference type="NCBI Taxonomy" id="1765737"/>
    <lineage>
        <taxon>Bacteria</taxon>
        <taxon>Deltaproteobacteria</taxon>
        <taxon>Dissulfurirhabdaceae</taxon>
        <taxon>Dissulfurirhabdus</taxon>
    </lineage>
</organism>
<dbReference type="InterPro" id="IPR001708">
    <property type="entry name" value="YidC/ALB3/OXA1/COX18"/>
</dbReference>
<dbReference type="PANTHER" id="PTHR12428">
    <property type="entry name" value="OXA1"/>
    <property type="match status" value="1"/>
</dbReference>
<evidence type="ECO:0000256" key="11">
    <source>
        <dbReference type="ARBA" id="ARBA00033245"/>
    </source>
</evidence>
<dbReference type="Pfam" id="PF02096">
    <property type="entry name" value="60KD_IMP"/>
    <property type="match status" value="1"/>
</dbReference>
<keyword evidence="5 13" id="KW-1003">Cell membrane</keyword>
<keyword evidence="7 13" id="KW-0653">Protein transport</keyword>
<dbReference type="CDD" id="cd20070">
    <property type="entry name" value="5TM_YidC_Alb3"/>
    <property type="match status" value="1"/>
</dbReference>
<evidence type="ECO:0000259" key="16">
    <source>
        <dbReference type="Pfam" id="PF14849"/>
    </source>
</evidence>
<accession>A0A6N9TTE1</accession>
<evidence type="ECO:0000256" key="1">
    <source>
        <dbReference type="ARBA" id="ARBA00004429"/>
    </source>
</evidence>
<gene>
    <name evidence="13 17" type="primary">yidC</name>
    <name evidence="17" type="ORF">G3N55_10990</name>
</gene>
<feature type="transmembrane region" description="Helical" evidence="13">
    <location>
        <begin position="343"/>
        <end position="362"/>
    </location>
</feature>
<dbReference type="GO" id="GO:0051205">
    <property type="term" value="P:protein insertion into membrane"/>
    <property type="evidence" value="ECO:0007669"/>
    <property type="project" value="TreeGrafter"/>
</dbReference>
<comment type="caution">
    <text evidence="17">The sequence shown here is derived from an EMBL/GenBank/DDBJ whole genome shotgun (WGS) entry which is preliminary data.</text>
</comment>
<keyword evidence="10 13" id="KW-0143">Chaperone</keyword>
<comment type="similarity">
    <text evidence="2 13">Belongs to the OXA1/ALB3/YidC family. Type 1 subfamily.</text>
</comment>
<evidence type="ECO:0000256" key="10">
    <source>
        <dbReference type="ARBA" id="ARBA00023186"/>
    </source>
</evidence>
<dbReference type="EMBL" id="JAAGRR010000157">
    <property type="protein sequence ID" value="NDY43363.1"/>
    <property type="molecule type" value="Genomic_DNA"/>
</dbReference>
<feature type="compositionally biased region" description="Low complexity" evidence="14">
    <location>
        <begin position="32"/>
        <end position="45"/>
    </location>
</feature>
<proteinExistence type="inferred from homology"/>
<evidence type="ECO:0000259" key="15">
    <source>
        <dbReference type="Pfam" id="PF02096"/>
    </source>
</evidence>
<feature type="transmembrane region" description="Helical" evidence="13">
    <location>
        <begin position="412"/>
        <end position="433"/>
    </location>
</feature>
<comment type="subcellular location">
    <subcellularLocation>
        <location evidence="1">Cell inner membrane</location>
        <topology evidence="1">Multi-pass membrane protein</topology>
    </subcellularLocation>
    <subcellularLocation>
        <location evidence="13">Cell membrane</location>
        <topology evidence="13">Multi-pass membrane protein</topology>
    </subcellularLocation>
</comment>
<evidence type="ECO:0000256" key="12">
    <source>
        <dbReference type="ARBA" id="ARBA00033342"/>
    </source>
</evidence>
<dbReference type="InterPro" id="IPR028053">
    <property type="entry name" value="Membr_insert_YidC_N"/>
</dbReference>
<dbReference type="GO" id="GO:0005886">
    <property type="term" value="C:plasma membrane"/>
    <property type="evidence" value="ECO:0007669"/>
    <property type="project" value="UniProtKB-SubCell"/>
</dbReference>
<dbReference type="PANTHER" id="PTHR12428:SF65">
    <property type="entry name" value="CYTOCHROME C OXIDASE ASSEMBLY PROTEIN COX18, MITOCHONDRIAL"/>
    <property type="match status" value="1"/>
</dbReference>
<dbReference type="PRINTS" id="PR01900">
    <property type="entry name" value="YIDCPROTEIN"/>
</dbReference>
<evidence type="ECO:0000313" key="18">
    <source>
        <dbReference type="Proteomes" id="UP000469346"/>
    </source>
</evidence>
<evidence type="ECO:0000256" key="7">
    <source>
        <dbReference type="ARBA" id="ARBA00022927"/>
    </source>
</evidence>
<comment type="function">
    <text evidence="13">Required for the insertion and/or proper folding and/or complex formation of integral membrane proteins into the membrane. Involved in integration of membrane proteins that insert both dependently and independently of the Sec translocase complex, as well as at least some lipoproteins. Aids folding of multispanning membrane proteins.</text>
</comment>
<feature type="domain" description="Membrane insertase YidC/Oxa/ALB C-terminal" evidence="15">
    <location>
        <begin position="343"/>
        <end position="534"/>
    </location>
</feature>
<dbReference type="NCBIfam" id="TIGR03592">
    <property type="entry name" value="yidC_oxa1_cterm"/>
    <property type="match status" value="1"/>
</dbReference>
<dbReference type="InterPro" id="IPR047196">
    <property type="entry name" value="YidC_ALB_C"/>
</dbReference>
<dbReference type="AlphaFoldDB" id="A0A6N9TTE1"/>
<dbReference type="CDD" id="cd19961">
    <property type="entry name" value="EcYidC-like_peri"/>
    <property type="match status" value="1"/>
</dbReference>
<keyword evidence="4 13" id="KW-0813">Transport</keyword>
<feature type="domain" description="Membrane insertase YidC N-terminal" evidence="16">
    <location>
        <begin position="74"/>
        <end position="332"/>
    </location>
</feature>
<evidence type="ECO:0000256" key="6">
    <source>
        <dbReference type="ARBA" id="ARBA00022692"/>
    </source>
</evidence>
<dbReference type="InterPro" id="IPR019998">
    <property type="entry name" value="Membr_insert_YidC"/>
</dbReference>
<evidence type="ECO:0000256" key="5">
    <source>
        <dbReference type="ARBA" id="ARBA00022475"/>
    </source>
</evidence>
<comment type="subunit">
    <text evidence="13">Interacts with the Sec translocase complex via SecD. Specifically interacts with transmembrane segments of nascent integral membrane proteins during membrane integration.</text>
</comment>
<evidence type="ECO:0000256" key="13">
    <source>
        <dbReference type="HAMAP-Rule" id="MF_01810"/>
    </source>
</evidence>
<feature type="transmembrane region" description="Helical" evidence="13">
    <location>
        <begin position="453"/>
        <end position="475"/>
    </location>
</feature>
<evidence type="ECO:0000256" key="9">
    <source>
        <dbReference type="ARBA" id="ARBA00023136"/>
    </source>
</evidence>
<keyword evidence="8 13" id="KW-1133">Transmembrane helix</keyword>
<reference evidence="17 18" key="1">
    <citation type="submission" date="2020-02" db="EMBL/GenBank/DDBJ databases">
        <title>Comparative genomics of sulfur disproportionating microorganisms.</title>
        <authorList>
            <person name="Ward L.M."/>
            <person name="Bertran E."/>
            <person name="Johnston D.T."/>
        </authorList>
    </citation>
    <scope>NUCLEOTIDE SEQUENCE [LARGE SCALE GENOMIC DNA]</scope>
    <source>
        <strain evidence="17 18">DSM 100025</strain>
    </source>
</reference>
<dbReference type="NCBIfam" id="TIGR03593">
    <property type="entry name" value="yidC_nterm"/>
    <property type="match status" value="1"/>
</dbReference>
<dbReference type="InterPro" id="IPR028055">
    <property type="entry name" value="YidC/Oxa/ALB_C"/>
</dbReference>
<dbReference type="GO" id="GO:0015031">
    <property type="term" value="P:protein transport"/>
    <property type="evidence" value="ECO:0007669"/>
    <property type="project" value="UniProtKB-KW"/>
</dbReference>
<evidence type="ECO:0000256" key="3">
    <source>
        <dbReference type="ARBA" id="ARBA00015325"/>
    </source>
</evidence>
<feature type="transmembrane region" description="Helical" evidence="13">
    <location>
        <begin position="7"/>
        <end position="24"/>
    </location>
</feature>
<evidence type="ECO:0000256" key="2">
    <source>
        <dbReference type="ARBA" id="ARBA00010527"/>
    </source>
</evidence>